<name>A0A2P5XRN7_GOSBA</name>
<dbReference type="EMBL" id="KZ664358">
    <property type="protein sequence ID" value="PPS06010.1"/>
    <property type="molecule type" value="Genomic_DNA"/>
</dbReference>
<dbReference type="PANTHER" id="PTHR31286">
    <property type="entry name" value="GLYCINE-RICH CELL WALL STRUCTURAL PROTEIN 1.8-LIKE"/>
    <property type="match status" value="1"/>
</dbReference>
<evidence type="ECO:0000313" key="1">
    <source>
        <dbReference type="EMBL" id="PPS06010.1"/>
    </source>
</evidence>
<protein>
    <submittedName>
        <fullName evidence="1">Uncharacterized protein</fullName>
    </submittedName>
</protein>
<dbReference type="InterPro" id="IPR040256">
    <property type="entry name" value="At4g02000-like"/>
</dbReference>
<evidence type="ECO:0000313" key="2">
    <source>
        <dbReference type="Proteomes" id="UP000239757"/>
    </source>
</evidence>
<organism evidence="1 2">
    <name type="scientific">Gossypium barbadense</name>
    <name type="common">Sea Island cotton</name>
    <name type="synonym">Hibiscus barbadensis</name>
    <dbReference type="NCBI Taxonomy" id="3634"/>
    <lineage>
        <taxon>Eukaryota</taxon>
        <taxon>Viridiplantae</taxon>
        <taxon>Streptophyta</taxon>
        <taxon>Embryophyta</taxon>
        <taxon>Tracheophyta</taxon>
        <taxon>Spermatophyta</taxon>
        <taxon>Magnoliopsida</taxon>
        <taxon>eudicotyledons</taxon>
        <taxon>Gunneridae</taxon>
        <taxon>Pentapetalae</taxon>
        <taxon>rosids</taxon>
        <taxon>malvids</taxon>
        <taxon>Malvales</taxon>
        <taxon>Malvaceae</taxon>
        <taxon>Malvoideae</taxon>
        <taxon>Gossypium</taxon>
    </lineage>
</organism>
<sequence>MAETNMVDDELASLNIIEDEEDPLVVIGDKINTGQIYDLCLVGDIDLNRVMDGMPWFFNRHLIILHRLTGDEDLTKVSLWDTAFWVQICNLPIEFVTEGMARQIGNFIGVFLEYDASKDRPGHGESFCPIRLTLGNQQVEFG</sequence>
<accession>A0A2P5XRN7</accession>
<proteinExistence type="predicted"/>
<dbReference type="AlphaFoldDB" id="A0A2P5XRN7"/>
<reference evidence="1 2" key="1">
    <citation type="submission" date="2015-01" db="EMBL/GenBank/DDBJ databases">
        <title>Genome of allotetraploid Gossypium barbadense reveals genomic plasticity and fiber elongation in cotton evolution.</title>
        <authorList>
            <person name="Chen X."/>
            <person name="Liu X."/>
            <person name="Zhao B."/>
            <person name="Zheng H."/>
            <person name="Hu Y."/>
            <person name="Lu G."/>
            <person name="Yang C."/>
            <person name="Chen J."/>
            <person name="Shan C."/>
            <person name="Zhang L."/>
            <person name="Zhou Y."/>
            <person name="Wang L."/>
            <person name="Guo W."/>
            <person name="Bai Y."/>
            <person name="Ruan J."/>
            <person name="Shangguan X."/>
            <person name="Mao Y."/>
            <person name="Jiang J."/>
            <person name="Zhu Y."/>
            <person name="Lei J."/>
            <person name="Kang H."/>
            <person name="Chen S."/>
            <person name="He X."/>
            <person name="Wang R."/>
            <person name="Wang Y."/>
            <person name="Chen J."/>
            <person name="Wang L."/>
            <person name="Yu S."/>
            <person name="Wang B."/>
            <person name="Wei J."/>
            <person name="Song S."/>
            <person name="Lu X."/>
            <person name="Gao Z."/>
            <person name="Gu W."/>
            <person name="Deng X."/>
            <person name="Ma D."/>
            <person name="Wang S."/>
            <person name="Liang W."/>
            <person name="Fang L."/>
            <person name="Cai C."/>
            <person name="Zhu X."/>
            <person name="Zhou B."/>
            <person name="Zhang Y."/>
            <person name="Chen Z."/>
            <person name="Xu S."/>
            <person name="Zhu R."/>
            <person name="Wang S."/>
            <person name="Zhang T."/>
            <person name="Zhao G."/>
        </authorList>
    </citation>
    <scope>NUCLEOTIDE SEQUENCE [LARGE SCALE GENOMIC DNA]</scope>
    <source>
        <strain evidence="2">cv. Xinhai21</strain>
        <tissue evidence="1">Leaf</tissue>
    </source>
</reference>
<dbReference type="OrthoDB" id="998582at2759"/>
<gene>
    <name evidence="1" type="ORF">GOBAR_AA14638</name>
</gene>
<dbReference type="Proteomes" id="UP000239757">
    <property type="component" value="Unassembled WGS sequence"/>
</dbReference>
<dbReference type="PANTHER" id="PTHR31286:SF153">
    <property type="entry name" value="DUF4283 DOMAIN PROTEIN"/>
    <property type="match status" value="1"/>
</dbReference>